<dbReference type="InterPro" id="IPR011047">
    <property type="entry name" value="Quinoprotein_ADH-like_sf"/>
</dbReference>
<dbReference type="EMBL" id="DSEE01000406">
    <property type="protein sequence ID" value="HER40667.1"/>
    <property type="molecule type" value="Genomic_DNA"/>
</dbReference>
<dbReference type="InterPro" id="IPR018391">
    <property type="entry name" value="PQQ_b-propeller_rpt"/>
</dbReference>
<evidence type="ECO:0000313" key="2">
    <source>
        <dbReference type="EMBL" id="HER40667.1"/>
    </source>
</evidence>
<feature type="domain" description="Pyrrolo-quinoline quinone repeat" evidence="1">
    <location>
        <begin position="90"/>
        <end position="246"/>
    </location>
</feature>
<gene>
    <name evidence="2" type="ORF">ENO10_05555</name>
</gene>
<dbReference type="Gene3D" id="2.130.10.10">
    <property type="entry name" value="YVTN repeat-like/Quinoprotein amine dehydrogenase"/>
    <property type="match status" value="2"/>
</dbReference>
<proteinExistence type="predicted"/>
<accession>A0A7C2R7F5</accession>
<dbReference type="Proteomes" id="UP000885753">
    <property type="component" value="Unassembled WGS sequence"/>
</dbReference>
<dbReference type="SUPFAM" id="SSF50998">
    <property type="entry name" value="Quinoprotein alcohol dehydrogenase-like"/>
    <property type="match status" value="1"/>
</dbReference>
<name>A0A7C2R7F5_9FLAO</name>
<dbReference type="InterPro" id="IPR015943">
    <property type="entry name" value="WD40/YVTN_repeat-like_dom_sf"/>
</dbReference>
<dbReference type="Pfam" id="PF13360">
    <property type="entry name" value="PQQ_2"/>
    <property type="match status" value="1"/>
</dbReference>
<organism evidence="2">
    <name type="scientific">Salinimicrobium catena</name>
    <dbReference type="NCBI Taxonomy" id="390640"/>
    <lineage>
        <taxon>Bacteria</taxon>
        <taxon>Pseudomonadati</taxon>
        <taxon>Bacteroidota</taxon>
        <taxon>Flavobacteriia</taxon>
        <taxon>Flavobacteriales</taxon>
        <taxon>Flavobacteriaceae</taxon>
        <taxon>Salinimicrobium</taxon>
    </lineage>
</organism>
<dbReference type="AlphaFoldDB" id="A0A7C2R7F5"/>
<dbReference type="InterPro" id="IPR002372">
    <property type="entry name" value="PQQ_rpt_dom"/>
</dbReference>
<evidence type="ECO:0000259" key="1">
    <source>
        <dbReference type="Pfam" id="PF13360"/>
    </source>
</evidence>
<sequence>MTLMKRISLVPLIVILAGCGRNTDPLSEIATRWMGPNGNGLYPDTGLLKEWPSEGPEIVWTYENLGIGFSSAVAQNGFLYTTGMVDSIGYLYKLDQNGQLLFKVPYGIEWTGSTPGTRGSPTVVQDKIYLISGHGMILCFDQKDGAIIWSKEMFKDFDGINITWGINETPVVDGDLIFATPGGKQFNVVALNRHTGELVWSCPGKGEVSAYCSPGLFEHNGRKILATYTAGNLLGIDAVSGELVWSVDAHWEWSVHACTPLYQEGMVLFPTGLEVGGGKIRLSEQGDSVSVLWMNDACDYRYTGLLVAGYVYGSYSDNKDFTWNCVNWETGEEMYRSRELAFGCTLFADGMFYTYTSKGDLAMIKPDTGRLNIVSHTKVTRGSGLHFSMPTMYNGVLYIRHGNALIAYDLKENNPVL</sequence>
<reference evidence="2" key="1">
    <citation type="journal article" date="2020" name="mSystems">
        <title>Genome- and Community-Level Interaction Insights into Carbon Utilization and Element Cycling Functions of Hydrothermarchaeota in Hydrothermal Sediment.</title>
        <authorList>
            <person name="Zhou Z."/>
            <person name="Liu Y."/>
            <person name="Xu W."/>
            <person name="Pan J."/>
            <person name="Luo Z.H."/>
            <person name="Li M."/>
        </authorList>
    </citation>
    <scope>NUCLEOTIDE SEQUENCE [LARGE SCALE GENOMIC DNA]</scope>
    <source>
        <strain evidence="2">SpSt-1235</strain>
    </source>
</reference>
<dbReference type="SMART" id="SM00564">
    <property type="entry name" value="PQQ"/>
    <property type="match status" value="4"/>
</dbReference>
<dbReference type="PANTHER" id="PTHR34512">
    <property type="entry name" value="CELL SURFACE PROTEIN"/>
    <property type="match status" value="1"/>
</dbReference>
<dbReference type="PANTHER" id="PTHR34512:SF30">
    <property type="entry name" value="OUTER MEMBRANE PROTEIN ASSEMBLY FACTOR BAMB"/>
    <property type="match status" value="1"/>
</dbReference>
<comment type="caution">
    <text evidence="2">The sequence shown here is derived from an EMBL/GenBank/DDBJ whole genome shotgun (WGS) entry which is preliminary data.</text>
</comment>
<protein>
    <recommendedName>
        <fullName evidence="1">Pyrrolo-quinoline quinone repeat domain-containing protein</fullName>
    </recommendedName>
</protein>
<dbReference type="PROSITE" id="PS51257">
    <property type="entry name" value="PROKAR_LIPOPROTEIN"/>
    <property type="match status" value="1"/>
</dbReference>